<comment type="caution">
    <text evidence="1">The sequence shown here is derived from an EMBL/GenBank/DDBJ whole genome shotgun (WGS) entry which is preliminary data.</text>
</comment>
<gene>
    <name evidence="1" type="ORF">BDY19DRAFT_304268</name>
</gene>
<proteinExistence type="predicted"/>
<reference evidence="1" key="1">
    <citation type="journal article" date="2021" name="Environ. Microbiol.">
        <title>Gene family expansions and transcriptome signatures uncover fungal adaptations to wood decay.</title>
        <authorList>
            <person name="Hage H."/>
            <person name="Miyauchi S."/>
            <person name="Viragh M."/>
            <person name="Drula E."/>
            <person name="Min B."/>
            <person name="Chaduli D."/>
            <person name="Navarro D."/>
            <person name="Favel A."/>
            <person name="Norest M."/>
            <person name="Lesage-Meessen L."/>
            <person name="Balint B."/>
            <person name="Merenyi Z."/>
            <person name="de Eugenio L."/>
            <person name="Morin E."/>
            <person name="Martinez A.T."/>
            <person name="Baldrian P."/>
            <person name="Stursova M."/>
            <person name="Martinez M.J."/>
            <person name="Novotny C."/>
            <person name="Magnuson J.K."/>
            <person name="Spatafora J.W."/>
            <person name="Maurice S."/>
            <person name="Pangilinan J."/>
            <person name="Andreopoulos W."/>
            <person name="LaButti K."/>
            <person name="Hundley H."/>
            <person name="Na H."/>
            <person name="Kuo A."/>
            <person name="Barry K."/>
            <person name="Lipzen A."/>
            <person name="Henrissat B."/>
            <person name="Riley R."/>
            <person name="Ahrendt S."/>
            <person name="Nagy L.G."/>
            <person name="Grigoriev I.V."/>
            <person name="Martin F."/>
            <person name="Rosso M.N."/>
        </authorList>
    </citation>
    <scope>NUCLEOTIDE SEQUENCE</scope>
    <source>
        <strain evidence="1">CBS 384.51</strain>
    </source>
</reference>
<accession>A0ACB8TZ89</accession>
<sequence length="271" mass="31835">MRTTTTTDISTVVQSDSASTLLKAKFENRLRPKIVQDPDILKDDFLKWSKALQVPIKQEGSRWPVRDPKYKEFEKTAMAHFPFKEDQLEKVSFLRPNCAHHLKPPLLRFGWIIHEDEIKALARREELEMITTTDYVMPGHPDYPEGQEPDEYGGREVIIDVSYQPLESGEVLLEKVKAEDPDLKQYSCHTSFFTLGYIYHDFSSEDEKSSLWFITIYTTMDLMISPTNRPRPEHIKKVQKWFGLKDREPGWYVCGSAKTWVTWPDYWRFGH</sequence>
<dbReference type="Proteomes" id="UP001055072">
    <property type="component" value="Unassembled WGS sequence"/>
</dbReference>
<organism evidence="1 2">
    <name type="scientific">Irpex rosettiformis</name>
    <dbReference type="NCBI Taxonomy" id="378272"/>
    <lineage>
        <taxon>Eukaryota</taxon>
        <taxon>Fungi</taxon>
        <taxon>Dikarya</taxon>
        <taxon>Basidiomycota</taxon>
        <taxon>Agaricomycotina</taxon>
        <taxon>Agaricomycetes</taxon>
        <taxon>Polyporales</taxon>
        <taxon>Irpicaceae</taxon>
        <taxon>Irpex</taxon>
    </lineage>
</organism>
<protein>
    <submittedName>
        <fullName evidence="1">Uncharacterized protein</fullName>
    </submittedName>
</protein>
<name>A0ACB8TZ89_9APHY</name>
<dbReference type="EMBL" id="MU274919">
    <property type="protein sequence ID" value="KAI0087144.1"/>
    <property type="molecule type" value="Genomic_DNA"/>
</dbReference>
<keyword evidence="2" id="KW-1185">Reference proteome</keyword>
<evidence type="ECO:0000313" key="2">
    <source>
        <dbReference type="Proteomes" id="UP001055072"/>
    </source>
</evidence>
<evidence type="ECO:0000313" key="1">
    <source>
        <dbReference type="EMBL" id="KAI0087144.1"/>
    </source>
</evidence>